<gene>
    <name evidence="2" type="ORF">CSC78_18600</name>
</gene>
<dbReference type="Proteomes" id="UP000781710">
    <property type="component" value="Unassembled WGS sequence"/>
</dbReference>
<proteinExistence type="predicted"/>
<comment type="caution">
    <text evidence="2">The sequence shown here is derived from an EMBL/GenBank/DDBJ whole genome shotgun (WGS) entry which is preliminary data.</text>
</comment>
<organism evidence="2 3">
    <name type="scientific">Pseudoxanthomonas japonensis</name>
    <dbReference type="NCBI Taxonomy" id="69284"/>
    <lineage>
        <taxon>Bacteria</taxon>
        <taxon>Pseudomonadati</taxon>
        <taxon>Pseudomonadota</taxon>
        <taxon>Gammaproteobacteria</taxon>
        <taxon>Lysobacterales</taxon>
        <taxon>Lysobacteraceae</taxon>
        <taxon>Pseudoxanthomonas</taxon>
    </lineage>
</organism>
<feature type="region of interest" description="Disordered" evidence="1">
    <location>
        <begin position="1"/>
        <end position="91"/>
    </location>
</feature>
<keyword evidence="3" id="KW-1185">Reference proteome</keyword>
<feature type="compositionally biased region" description="Low complexity" evidence="1">
    <location>
        <begin position="78"/>
        <end position="91"/>
    </location>
</feature>
<evidence type="ECO:0000313" key="3">
    <source>
        <dbReference type="Proteomes" id="UP000781710"/>
    </source>
</evidence>
<protein>
    <recommendedName>
        <fullName evidence="4">Signal recognition particle-docking protein FtsY</fullName>
    </recommendedName>
</protein>
<evidence type="ECO:0008006" key="4">
    <source>
        <dbReference type="Google" id="ProtNLM"/>
    </source>
</evidence>
<accession>A0ABQ6ZCA0</accession>
<evidence type="ECO:0000313" key="2">
    <source>
        <dbReference type="EMBL" id="KAF1720472.1"/>
    </source>
</evidence>
<evidence type="ECO:0000256" key="1">
    <source>
        <dbReference type="SAM" id="MobiDB-lite"/>
    </source>
</evidence>
<reference evidence="2 3" key="1">
    <citation type="submission" date="2017-10" db="EMBL/GenBank/DDBJ databases">
        <title>Whole genome sequencing of members of genus Pseudoxanthomonas.</title>
        <authorList>
            <person name="Kumar S."/>
            <person name="Bansal K."/>
            <person name="Kaur A."/>
            <person name="Patil P."/>
            <person name="Sharma S."/>
            <person name="Patil P.B."/>
        </authorList>
    </citation>
    <scope>NUCLEOTIDE SEQUENCE [LARGE SCALE GENOMIC DNA]</scope>
    <source>
        <strain evidence="2 3">DSM 17109</strain>
    </source>
</reference>
<name>A0ABQ6ZCA0_9GAMM</name>
<sequence length="91" mass="9546">MIGFFRRKKPQDGPDAAQTRPSTEELAAAFPRAPSEPLPVDAISPSTAPADVQVPKADEGESLAAERSDSTPPPPSPVSSSHLSIPRDPCD</sequence>
<dbReference type="EMBL" id="PDWW01000045">
    <property type="protein sequence ID" value="KAF1720472.1"/>
    <property type="molecule type" value="Genomic_DNA"/>
</dbReference>
<feature type="compositionally biased region" description="Basic and acidic residues" evidence="1">
    <location>
        <begin position="56"/>
        <end position="69"/>
    </location>
</feature>